<dbReference type="GO" id="GO:0005886">
    <property type="term" value="C:plasma membrane"/>
    <property type="evidence" value="ECO:0007669"/>
    <property type="project" value="UniProtKB-SubCell"/>
</dbReference>
<keyword evidence="13" id="KW-1185">Reference proteome</keyword>
<dbReference type="SUPFAM" id="SSF81653">
    <property type="entry name" value="Calcium ATPase, transduction domain A"/>
    <property type="match status" value="1"/>
</dbReference>
<keyword evidence="8" id="KW-0547">Nucleotide-binding</keyword>
<dbReference type="EC" id="7.2.2.12" evidence="6"/>
<dbReference type="EMBL" id="JAINWA010000003">
    <property type="protein sequence ID" value="MCD1655433.1"/>
    <property type="molecule type" value="Genomic_DNA"/>
</dbReference>
<evidence type="ECO:0000256" key="8">
    <source>
        <dbReference type="RuleBase" id="RU362081"/>
    </source>
</evidence>
<comment type="similarity">
    <text evidence="2 8">Belongs to the cation transport ATPase (P-type) (TC 3.A.3) family. Type IB subfamily.</text>
</comment>
<evidence type="ECO:0000256" key="9">
    <source>
        <dbReference type="SAM" id="Coils"/>
    </source>
</evidence>
<dbReference type="InterPro" id="IPR023298">
    <property type="entry name" value="ATPase_P-typ_TM_dom_sf"/>
</dbReference>
<evidence type="ECO:0000256" key="7">
    <source>
        <dbReference type="ARBA" id="ARBA00047308"/>
    </source>
</evidence>
<name>A0AAE3EKZ7_9SPIR</name>
<keyword evidence="4 8" id="KW-1133">Transmembrane helix</keyword>
<keyword evidence="3 8" id="KW-0812">Transmembrane</keyword>
<dbReference type="PROSITE" id="PS00154">
    <property type="entry name" value="ATPASE_E1_E2"/>
    <property type="match status" value="1"/>
</dbReference>
<dbReference type="InterPro" id="IPR008250">
    <property type="entry name" value="ATPase_P-typ_transduc_dom_A_sf"/>
</dbReference>
<dbReference type="GO" id="GO:0046872">
    <property type="term" value="F:metal ion binding"/>
    <property type="evidence" value="ECO:0007669"/>
    <property type="project" value="UniProtKB-KW"/>
</dbReference>
<dbReference type="Gene3D" id="2.70.150.10">
    <property type="entry name" value="Calcium-transporting ATPase, cytoplasmic transduction domain A"/>
    <property type="match status" value="1"/>
</dbReference>
<evidence type="ECO:0000313" key="13">
    <source>
        <dbReference type="Proteomes" id="UP001198163"/>
    </source>
</evidence>
<evidence type="ECO:0000313" key="12">
    <source>
        <dbReference type="EMBL" id="MCD1655433.1"/>
    </source>
</evidence>
<feature type="region of interest" description="Disordered" evidence="10">
    <location>
        <begin position="1"/>
        <end position="26"/>
    </location>
</feature>
<feature type="transmembrane region" description="Helical" evidence="8">
    <location>
        <begin position="39"/>
        <end position="59"/>
    </location>
</feature>
<dbReference type="Pfam" id="PF00702">
    <property type="entry name" value="Hydrolase"/>
    <property type="match status" value="1"/>
</dbReference>
<dbReference type="InterPro" id="IPR036412">
    <property type="entry name" value="HAD-like_sf"/>
</dbReference>
<dbReference type="GO" id="GO:0015086">
    <property type="term" value="F:cadmium ion transmembrane transporter activity"/>
    <property type="evidence" value="ECO:0007669"/>
    <property type="project" value="TreeGrafter"/>
</dbReference>
<dbReference type="GO" id="GO:0016887">
    <property type="term" value="F:ATP hydrolysis activity"/>
    <property type="evidence" value="ECO:0007669"/>
    <property type="project" value="InterPro"/>
</dbReference>
<organism evidence="12 13">
    <name type="scientific">Teretinema zuelzerae</name>
    <dbReference type="NCBI Taxonomy" id="156"/>
    <lineage>
        <taxon>Bacteria</taxon>
        <taxon>Pseudomonadati</taxon>
        <taxon>Spirochaetota</taxon>
        <taxon>Spirochaetia</taxon>
        <taxon>Spirochaetales</taxon>
        <taxon>Treponemataceae</taxon>
        <taxon>Teretinema</taxon>
    </lineage>
</organism>
<feature type="compositionally biased region" description="Low complexity" evidence="10">
    <location>
        <begin position="9"/>
        <end position="22"/>
    </location>
</feature>
<accession>A0AAE3EKZ7</accession>
<keyword evidence="5 8" id="KW-0472">Membrane</keyword>
<evidence type="ECO:0000259" key="11">
    <source>
        <dbReference type="Pfam" id="PF00122"/>
    </source>
</evidence>
<dbReference type="Gene3D" id="3.40.50.1000">
    <property type="entry name" value="HAD superfamily/HAD-like"/>
    <property type="match status" value="1"/>
</dbReference>
<feature type="transmembrane region" description="Helical" evidence="8">
    <location>
        <begin position="272"/>
        <end position="294"/>
    </location>
</feature>
<comment type="caution">
    <text evidence="12">The sequence shown here is derived from an EMBL/GenBank/DDBJ whole genome shotgun (WGS) entry which is preliminary data.</text>
</comment>
<evidence type="ECO:0000256" key="3">
    <source>
        <dbReference type="ARBA" id="ARBA00022692"/>
    </source>
</evidence>
<reference evidence="12" key="1">
    <citation type="submission" date="2021-08" db="EMBL/GenBank/DDBJ databases">
        <title>Comparative analyses of Brucepasteria parasyntrophica and Teretinema zuelzerae.</title>
        <authorList>
            <person name="Song Y."/>
            <person name="Brune A."/>
        </authorList>
    </citation>
    <scope>NUCLEOTIDE SEQUENCE</scope>
    <source>
        <strain evidence="12">DSM 1903</strain>
    </source>
</reference>
<keyword evidence="9" id="KW-0175">Coiled coil</keyword>
<feature type="transmembrane region" description="Helical" evidence="8">
    <location>
        <begin position="625"/>
        <end position="647"/>
    </location>
</feature>
<dbReference type="GO" id="GO:0016463">
    <property type="term" value="F:P-type zinc transporter activity"/>
    <property type="evidence" value="ECO:0007669"/>
    <property type="project" value="UniProtKB-EC"/>
</dbReference>
<dbReference type="PANTHER" id="PTHR48085:SF5">
    <property type="entry name" value="CADMIUM_ZINC-TRANSPORTING ATPASE HMA4-RELATED"/>
    <property type="match status" value="1"/>
</dbReference>
<evidence type="ECO:0000256" key="2">
    <source>
        <dbReference type="ARBA" id="ARBA00006024"/>
    </source>
</evidence>
<dbReference type="AlphaFoldDB" id="A0AAE3EKZ7"/>
<dbReference type="InterPro" id="IPR027256">
    <property type="entry name" value="P-typ_ATPase_IB"/>
</dbReference>
<dbReference type="SUPFAM" id="SSF81665">
    <property type="entry name" value="Calcium ATPase, transmembrane domain M"/>
    <property type="match status" value="1"/>
</dbReference>
<dbReference type="NCBIfam" id="TIGR01494">
    <property type="entry name" value="ATPase_P-type"/>
    <property type="match status" value="1"/>
</dbReference>
<feature type="transmembrane region" description="Helical" evidence="8">
    <location>
        <begin position="71"/>
        <end position="90"/>
    </location>
</feature>
<proteinExistence type="inferred from homology"/>
<evidence type="ECO:0000256" key="1">
    <source>
        <dbReference type="ARBA" id="ARBA00004370"/>
    </source>
</evidence>
<dbReference type="SUPFAM" id="SSF56784">
    <property type="entry name" value="HAD-like"/>
    <property type="match status" value="1"/>
</dbReference>
<evidence type="ECO:0000256" key="4">
    <source>
        <dbReference type="ARBA" id="ARBA00022989"/>
    </source>
</evidence>
<dbReference type="Proteomes" id="UP001198163">
    <property type="component" value="Unassembled WGS sequence"/>
</dbReference>
<gene>
    <name evidence="12" type="ORF">K7J14_12085</name>
</gene>
<dbReference type="InterPro" id="IPR001757">
    <property type="entry name" value="P_typ_ATPase"/>
</dbReference>
<feature type="coiled-coil region" evidence="9">
    <location>
        <begin position="245"/>
        <end position="272"/>
    </location>
</feature>
<feature type="domain" description="P-type ATPase A" evidence="11">
    <location>
        <begin position="171"/>
        <end position="253"/>
    </location>
</feature>
<evidence type="ECO:0000256" key="6">
    <source>
        <dbReference type="ARBA" id="ARBA00039097"/>
    </source>
</evidence>
<comment type="subcellular location">
    <subcellularLocation>
        <location evidence="8">Cell membrane</location>
    </subcellularLocation>
    <subcellularLocation>
        <location evidence="1">Membrane</location>
    </subcellularLocation>
</comment>
<dbReference type="InterPro" id="IPR023299">
    <property type="entry name" value="ATPase_P-typ_cyto_dom_N"/>
</dbReference>
<evidence type="ECO:0000256" key="10">
    <source>
        <dbReference type="SAM" id="MobiDB-lite"/>
    </source>
</evidence>
<dbReference type="PRINTS" id="PR00119">
    <property type="entry name" value="CATATPASE"/>
</dbReference>
<dbReference type="InterPro" id="IPR051014">
    <property type="entry name" value="Cation_Transport_ATPase_IB"/>
</dbReference>
<dbReference type="InterPro" id="IPR023214">
    <property type="entry name" value="HAD_sf"/>
</dbReference>
<comment type="catalytic activity">
    <reaction evidence="7">
        <text>Zn(2+)(in) + ATP + H2O = Zn(2+)(out) + ADP + phosphate + H(+)</text>
        <dbReference type="Rhea" id="RHEA:20621"/>
        <dbReference type="ChEBI" id="CHEBI:15377"/>
        <dbReference type="ChEBI" id="CHEBI:15378"/>
        <dbReference type="ChEBI" id="CHEBI:29105"/>
        <dbReference type="ChEBI" id="CHEBI:30616"/>
        <dbReference type="ChEBI" id="CHEBI:43474"/>
        <dbReference type="ChEBI" id="CHEBI:456216"/>
        <dbReference type="EC" id="7.2.2.12"/>
    </reaction>
</comment>
<dbReference type="NCBIfam" id="TIGR01525">
    <property type="entry name" value="ATPase-IB_hvy"/>
    <property type="match status" value="1"/>
</dbReference>
<dbReference type="Pfam" id="PF00122">
    <property type="entry name" value="E1-E2_ATPase"/>
    <property type="match status" value="1"/>
</dbReference>
<dbReference type="InterPro" id="IPR059000">
    <property type="entry name" value="ATPase_P-type_domA"/>
</dbReference>
<dbReference type="InterPro" id="IPR018303">
    <property type="entry name" value="ATPase_P-typ_P_site"/>
</dbReference>
<keyword evidence="8" id="KW-1003">Cell membrane</keyword>
<feature type="transmembrane region" description="Helical" evidence="8">
    <location>
        <begin position="314"/>
        <end position="334"/>
    </location>
</feature>
<dbReference type="GO" id="GO:0005524">
    <property type="term" value="F:ATP binding"/>
    <property type="evidence" value="ECO:0007669"/>
    <property type="project" value="UniProtKB-UniRule"/>
</dbReference>
<sequence>MSCSCCSTGSCGPSASGGSPASRVPSGLEKRARREIRLLAARFISSSVLFAVALGIQFLQPAFIPGSALIVLPRLLFVFSWLISGYRVLYSALRNIVRGQVFDENFLMSVATIGAFIIGQWSEGAAVMLFFNLGEMVQESAVNRSRRSITDLVDVRPDSARIAESGEIRHPAEVPEGSVIRVLPGEKIPLDGIVTAGSSSADTSRLTGENLPREITAGSVVLAGFVNGGGLLEIRTTSTYGETAAAKMLNLIEEAQNRKARAEKMITSFAKIYTPIVTVSALLLALLPPAALFLLGRAEVLDWALFSAWVSRALVFLVISCPCAFVISVPLGYFGGIGGAASLGVLVKGADFIDVLAKAKTVVFDKTGTLTKGVFAVRSVRPAAGIAPERLLELALAGELHSTHPAAVAVRKFAEAEGLSVSDSDITEYSEKAGYGVSAAYKGERLLVGSLTYLRSAGVAVPDDASSSGDDGTLIAAAAGSVYLGSLVLGDMLKSDVPQTVSSLKSLGIERIVMISGDTEPAVAAMAKKAGIVEWHSAVLPHEKVALFERIQSETKLEDKGRGTAVFVGDGINDAPVLARSDAGIAMGALGSDAAVEAADVVLMNDNPLSVSWAIQSARWTRRVVAGNIVLSFAVKLGFLVLGAFGIATLWEAVFADVGVALLATLNSLRARRVPSLKGVSAGNRQSR</sequence>
<keyword evidence="8" id="KW-0067">ATP-binding</keyword>
<dbReference type="Gene3D" id="3.40.1110.10">
    <property type="entry name" value="Calcium-transporting ATPase, cytoplasmic domain N"/>
    <property type="match status" value="1"/>
</dbReference>
<evidence type="ECO:0000256" key="5">
    <source>
        <dbReference type="ARBA" id="ARBA00023136"/>
    </source>
</evidence>
<dbReference type="PANTHER" id="PTHR48085">
    <property type="entry name" value="CADMIUM/ZINC-TRANSPORTING ATPASE HMA2-RELATED"/>
    <property type="match status" value="1"/>
</dbReference>
<protein>
    <recommendedName>
        <fullName evidence="6">P-type Zn(2+) transporter</fullName>
        <ecNumber evidence="6">7.2.2.12</ecNumber>
    </recommendedName>
</protein>
<keyword evidence="8" id="KW-0479">Metal-binding</keyword>
<dbReference type="RefSeq" id="WP_230756605.1">
    <property type="nucleotide sequence ID" value="NZ_JAINWA010000003.1"/>
</dbReference>